<feature type="region of interest" description="Disordered" evidence="1">
    <location>
        <begin position="1"/>
        <end position="38"/>
    </location>
</feature>
<evidence type="ECO:0000313" key="3">
    <source>
        <dbReference type="Proteomes" id="UP000565711"/>
    </source>
</evidence>
<dbReference type="RefSeq" id="WP_067870039.1">
    <property type="nucleotide sequence ID" value="NZ_JAAXOP010000001.1"/>
</dbReference>
<gene>
    <name evidence="2" type="ORF">HGA08_00995</name>
</gene>
<dbReference type="EMBL" id="JAAXOP010000001">
    <property type="protein sequence ID" value="NKY48787.1"/>
    <property type="molecule type" value="Genomic_DNA"/>
</dbReference>
<evidence type="ECO:0000256" key="1">
    <source>
        <dbReference type="SAM" id="MobiDB-lite"/>
    </source>
</evidence>
<reference evidence="2 3" key="1">
    <citation type="submission" date="2020-04" db="EMBL/GenBank/DDBJ databases">
        <title>MicrobeNet Type strains.</title>
        <authorList>
            <person name="Nicholson A.C."/>
        </authorList>
    </citation>
    <scope>NUCLEOTIDE SEQUENCE [LARGE SCALE GENOMIC DNA]</scope>
    <source>
        <strain evidence="2 3">JCM 12354</strain>
    </source>
</reference>
<organism evidence="2 3">
    <name type="scientific">Nocardia vermiculata</name>
    <dbReference type="NCBI Taxonomy" id="257274"/>
    <lineage>
        <taxon>Bacteria</taxon>
        <taxon>Bacillati</taxon>
        <taxon>Actinomycetota</taxon>
        <taxon>Actinomycetes</taxon>
        <taxon>Mycobacteriales</taxon>
        <taxon>Nocardiaceae</taxon>
        <taxon>Nocardia</taxon>
    </lineage>
</organism>
<name>A0A846XQ93_9NOCA</name>
<feature type="compositionally biased region" description="Low complexity" evidence="1">
    <location>
        <begin position="205"/>
        <end position="271"/>
    </location>
</feature>
<keyword evidence="3" id="KW-1185">Reference proteome</keyword>
<evidence type="ECO:0000313" key="2">
    <source>
        <dbReference type="EMBL" id="NKY48787.1"/>
    </source>
</evidence>
<feature type="region of interest" description="Disordered" evidence="1">
    <location>
        <begin position="97"/>
        <end position="176"/>
    </location>
</feature>
<protein>
    <submittedName>
        <fullName evidence="2">Uncharacterized protein</fullName>
    </submittedName>
</protein>
<dbReference type="AlphaFoldDB" id="A0A846XQ93"/>
<comment type="caution">
    <text evidence="2">The sequence shown here is derived from an EMBL/GenBank/DDBJ whole genome shotgun (WGS) entry which is preliminary data.</text>
</comment>
<feature type="compositionally biased region" description="Low complexity" evidence="1">
    <location>
        <begin position="133"/>
        <end position="161"/>
    </location>
</feature>
<feature type="region of interest" description="Disordered" evidence="1">
    <location>
        <begin position="203"/>
        <end position="283"/>
    </location>
</feature>
<accession>A0A846XQ93</accession>
<feature type="compositionally biased region" description="Polar residues" evidence="1">
    <location>
        <begin position="1"/>
        <end position="10"/>
    </location>
</feature>
<proteinExistence type="predicted"/>
<sequence length="283" mass="27639">MHSVDNNAEQSAGPDHAADSPTHIVPRTAGHSGGRWQRQVTRAGAVAALISTAIGVTLTVQADSDSPAGASTAAVAGEPTVRIFDGNALLSRGEAFEPASGAPNAEPVSVGLSRAGATADPEADRPIADSADTGTVTTTAPVTVTTTESVPVTTTQSQPVTPTVPPQPGSPDASMGASFSATASLSVELGVPYFGIFIGPPGATVPPTRTDTPTVTVTPDPTTTTAPTSATAAPATTTTVPDGSTTTSAAPEASASAHPSTTSAGSTTPSIAEPPTTAPSAAK</sequence>
<dbReference type="Proteomes" id="UP000565711">
    <property type="component" value="Unassembled WGS sequence"/>
</dbReference>